<evidence type="ECO:0000313" key="2">
    <source>
        <dbReference type="Proteomes" id="UP000006180"/>
    </source>
</evidence>
<dbReference type="Proteomes" id="UP000006180">
    <property type="component" value="Chromosome"/>
</dbReference>
<proteinExistence type="predicted"/>
<dbReference type="PATRIC" id="fig|1185652.3.peg.4128"/>
<dbReference type="KEGG" id="sfd:USDA257_c39790"/>
<accession>I3X9G7</accession>
<dbReference type="STRING" id="1185652.USDA257_c39790"/>
<evidence type="ECO:0000313" key="1">
    <source>
        <dbReference type="EMBL" id="AFL52523.1"/>
    </source>
</evidence>
<dbReference type="Gene3D" id="1.10.30.50">
    <property type="match status" value="1"/>
</dbReference>
<dbReference type="eggNOG" id="COG1403">
    <property type="taxonomic scope" value="Bacteria"/>
</dbReference>
<organism evidence="1 2">
    <name type="scientific">Sinorhizobium fredii (strain USDA 257)</name>
    <dbReference type="NCBI Taxonomy" id="1185652"/>
    <lineage>
        <taxon>Bacteria</taxon>
        <taxon>Pseudomonadati</taxon>
        <taxon>Pseudomonadota</taxon>
        <taxon>Alphaproteobacteria</taxon>
        <taxon>Hyphomicrobiales</taxon>
        <taxon>Rhizobiaceae</taxon>
        <taxon>Sinorhizobium/Ensifer group</taxon>
        <taxon>Sinorhizobium</taxon>
    </lineage>
</organism>
<dbReference type="AlphaFoldDB" id="I3X9G7"/>
<gene>
    <name evidence="1" type="ORF">USDA257_c39790</name>
</gene>
<name>I3X9G7_SINF2</name>
<reference evidence="1 2" key="1">
    <citation type="journal article" date="2012" name="J. Bacteriol.">
        <title>Complete genome sequence of the broad-host-range strain Sinorhizobium fredii USDA257.</title>
        <authorList>
            <person name="Schuldes J."/>
            <person name="Rodriguez Orbegoso M."/>
            <person name="Schmeisser C."/>
            <person name="Krishnan H.B."/>
            <person name="Daniel R."/>
            <person name="Streit W.R."/>
        </authorList>
    </citation>
    <scope>NUCLEOTIDE SEQUENCE [LARGE SCALE GENOMIC DNA]</scope>
    <source>
        <strain evidence="1 2">USDA 257</strain>
    </source>
</reference>
<dbReference type="HOGENOM" id="CLU_069622_1_0_5"/>
<dbReference type="EMBL" id="CP003563">
    <property type="protein sequence ID" value="AFL52523.1"/>
    <property type="molecule type" value="Genomic_DNA"/>
</dbReference>
<sequence length="279" mass="30368">MRSLPRPPFAAKNVLDACVNSIRDEGLNKNLLLASTGIILAELDYLNQGLGMTLYSIPGSNLVASALTTADMKRVYSGTFVKSKGTRGLYDQLKAAPKNDVCPLCAQRTVSTLDHYLAQAIHPTLTVVPLNLVPACAECNKLKLDYQPTSEIQQSFHPYFDDFDDAQWLVAEVVETSPAAVRFSVSAPAGWNATKISRAASHFETFRLASLYASHAGVEISNIRYSLERVASSGTADDVRLLLSDRAESARRAQLNAWQTATYQALAASDWFCSGGFRA</sequence>
<protein>
    <submittedName>
        <fullName evidence="1">Ea31: protein ea31</fullName>
    </submittedName>
</protein>